<dbReference type="SUPFAM" id="SSF101874">
    <property type="entry name" value="YceI-like"/>
    <property type="match status" value="1"/>
</dbReference>
<dbReference type="InterPro" id="IPR007372">
    <property type="entry name" value="Lipid/polyisoprenoid-bd_YceI"/>
</dbReference>
<dbReference type="InterPro" id="IPR036761">
    <property type="entry name" value="TTHA0802/YceI-like_sf"/>
</dbReference>
<evidence type="ECO:0000313" key="4">
    <source>
        <dbReference type="Proteomes" id="UP001620460"/>
    </source>
</evidence>
<keyword evidence="1" id="KW-0732">Signal</keyword>
<sequence length="189" mass="21206">MMRAAWLPLLFVALLAIAPARGADYRIDTSRSHAEFNVRLLWVRQISGRFTDIHGEVDLNALRDTAVVQATVNVDSVEMPSARLRRWVLDPEFFDVRRFPEIHFVSAPLAVRSLDAGGELPGWLTLRGVTRQVLFRLEPASCTLQRDTLCQIEVRGQIQRSDYGMDGHHTAISDTVNLGLLITLDEAAD</sequence>
<organism evidence="3 4">
    <name type="scientific">Dyella ginsengisoli</name>
    <dbReference type="NCBI Taxonomy" id="363848"/>
    <lineage>
        <taxon>Bacteria</taxon>
        <taxon>Pseudomonadati</taxon>
        <taxon>Pseudomonadota</taxon>
        <taxon>Gammaproteobacteria</taxon>
        <taxon>Lysobacterales</taxon>
        <taxon>Rhodanobacteraceae</taxon>
        <taxon>Dyella</taxon>
    </lineage>
</organism>
<keyword evidence="4" id="KW-1185">Reference proteome</keyword>
<dbReference type="PANTHER" id="PTHR34406">
    <property type="entry name" value="PROTEIN YCEI"/>
    <property type="match status" value="1"/>
</dbReference>
<protein>
    <submittedName>
        <fullName evidence="3">YceI family protein</fullName>
    </submittedName>
</protein>
<name>A0ABW8JPG3_9GAMM</name>
<feature type="signal peptide" evidence="1">
    <location>
        <begin position="1"/>
        <end position="22"/>
    </location>
</feature>
<evidence type="ECO:0000313" key="3">
    <source>
        <dbReference type="EMBL" id="MFK2902349.1"/>
    </source>
</evidence>
<evidence type="ECO:0000259" key="2">
    <source>
        <dbReference type="SMART" id="SM00867"/>
    </source>
</evidence>
<dbReference type="Gene3D" id="2.40.128.110">
    <property type="entry name" value="Lipid/polyisoprenoid-binding, YceI-like"/>
    <property type="match status" value="1"/>
</dbReference>
<dbReference type="SMART" id="SM00867">
    <property type="entry name" value="YceI"/>
    <property type="match status" value="1"/>
</dbReference>
<evidence type="ECO:0000256" key="1">
    <source>
        <dbReference type="SAM" id="SignalP"/>
    </source>
</evidence>
<reference evidence="3 4" key="1">
    <citation type="submission" date="2020-10" db="EMBL/GenBank/DDBJ databases">
        <title>Phylogeny of dyella-like bacteria.</title>
        <authorList>
            <person name="Fu J."/>
        </authorList>
    </citation>
    <scope>NUCLEOTIDE SEQUENCE [LARGE SCALE GENOMIC DNA]</scope>
    <source>
        <strain evidence="3 4">Gsoil3046</strain>
    </source>
</reference>
<feature type="chain" id="PRO_5047071165" evidence="1">
    <location>
        <begin position="23"/>
        <end position="189"/>
    </location>
</feature>
<dbReference type="Proteomes" id="UP001620460">
    <property type="component" value="Unassembled WGS sequence"/>
</dbReference>
<feature type="domain" description="Lipid/polyisoprenoid-binding YceI-like" evidence="2">
    <location>
        <begin position="24"/>
        <end position="185"/>
    </location>
</feature>
<dbReference type="EMBL" id="JADIKM010000001">
    <property type="protein sequence ID" value="MFK2902349.1"/>
    <property type="molecule type" value="Genomic_DNA"/>
</dbReference>
<dbReference type="Pfam" id="PF04264">
    <property type="entry name" value="YceI"/>
    <property type="match status" value="1"/>
</dbReference>
<accession>A0ABW8JPG3</accession>
<comment type="caution">
    <text evidence="3">The sequence shown here is derived from an EMBL/GenBank/DDBJ whole genome shotgun (WGS) entry which is preliminary data.</text>
</comment>
<dbReference type="PANTHER" id="PTHR34406:SF1">
    <property type="entry name" value="PROTEIN YCEI"/>
    <property type="match status" value="1"/>
</dbReference>
<gene>
    <name evidence="3" type="ORF">ISP17_00125</name>
</gene>
<proteinExistence type="predicted"/>